<gene>
    <name evidence="1" type="primary">epmC</name>
    <name evidence="1" type="ORF">OLMES_2271</name>
</gene>
<dbReference type="AlphaFoldDB" id="A0A1Y0IA85"/>
<organism evidence="1 2">
    <name type="scientific">Oleiphilus messinensis</name>
    <dbReference type="NCBI Taxonomy" id="141451"/>
    <lineage>
        <taxon>Bacteria</taxon>
        <taxon>Pseudomonadati</taxon>
        <taxon>Pseudomonadota</taxon>
        <taxon>Gammaproteobacteria</taxon>
        <taxon>Oceanospirillales</taxon>
        <taxon>Oleiphilaceae</taxon>
        <taxon>Oleiphilus</taxon>
    </lineage>
</organism>
<dbReference type="GO" id="GO:0003746">
    <property type="term" value="F:translation elongation factor activity"/>
    <property type="evidence" value="ECO:0007669"/>
    <property type="project" value="UniProtKB-KW"/>
</dbReference>
<evidence type="ECO:0000313" key="2">
    <source>
        <dbReference type="Proteomes" id="UP000196027"/>
    </source>
</evidence>
<dbReference type="KEGG" id="ome:OLMES_2271"/>
<keyword evidence="1" id="KW-0648">Protein biosynthesis</keyword>
<keyword evidence="1" id="KW-0251">Elongation factor</keyword>
<dbReference type="Pfam" id="PF04315">
    <property type="entry name" value="EpmC"/>
    <property type="match status" value="1"/>
</dbReference>
<keyword evidence="2" id="KW-1185">Reference proteome</keyword>
<dbReference type="EMBL" id="CP021425">
    <property type="protein sequence ID" value="ARU56334.1"/>
    <property type="molecule type" value="Genomic_DNA"/>
</dbReference>
<reference evidence="1 2" key="1">
    <citation type="submission" date="2017-05" db="EMBL/GenBank/DDBJ databases">
        <title>Genomic insights into alkan degradation activity of Oleiphilus messinensis.</title>
        <authorList>
            <person name="Kozyavkin S.A."/>
            <person name="Slesarev A.I."/>
            <person name="Golyshin P.N."/>
            <person name="Korzhenkov A."/>
            <person name="Golyshina O.N."/>
            <person name="Toshchakov S.V."/>
        </authorList>
    </citation>
    <scope>NUCLEOTIDE SEQUENCE [LARGE SCALE GENOMIC DNA]</scope>
    <source>
        <strain evidence="1 2">ME102</strain>
    </source>
</reference>
<protein>
    <submittedName>
        <fullName evidence="1">Elongation factor P Lys34 hydroxylase</fullName>
    </submittedName>
</protein>
<sequence length="200" mass="23185">MIQTEMTAAVSNLIELFNQSFETSYRTVLEAGNEEPIYLPANIEIEQPDLAHQITWDSRRHYHRVVFAHGFFQSAIHEISHWCIAGPSRRTRLDYGYWYEPDGRNAAQQQAFERVEIKPQALEWIFCLCAGVRFRVSIDNLSGERSPTERVFKLNIVAQARSYLQQGLPDRAEMFAEKLKTFYNTASLDLNKQLQLDAIL</sequence>
<evidence type="ECO:0000313" key="1">
    <source>
        <dbReference type="EMBL" id="ARU56334.1"/>
    </source>
</evidence>
<dbReference type="Proteomes" id="UP000196027">
    <property type="component" value="Chromosome"/>
</dbReference>
<dbReference type="InterPro" id="IPR007411">
    <property type="entry name" value="EpmC"/>
</dbReference>
<accession>A0A1Y0IA85</accession>
<name>A0A1Y0IA85_9GAMM</name>
<proteinExistence type="predicted"/>